<reference evidence="1" key="3">
    <citation type="submission" date="2025-09" db="UniProtKB">
        <authorList>
            <consortium name="Ensembl"/>
        </authorList>
    </citation>
    <scope>IDENTIFICATION</scope>
</reference>
<evidence type="ECO:0000313" key="1">
    <source>
        <dbReference type="Ensembl" id="ENSGACP00000032924.1"/>
    </source>
</evidence>
<reference evidence="1" key="2">
    <citation type="submission" date="2025-08" db="UniProtKB">
        <authorList>
            <consortium name="Ensembl"/>
        </authorList>
    </citation>
    <scope>IDENTIFICATION</scope>
</reference>
<accession>A0AAQ4P262</accession>
<proteinExistence type="predicted"/>
<protein>
    <submittedName>
        <fullName evidence="1">Uncharacterized protein</fullName>
    </submittedName>
</protein>
<name>A0AAQ4P262_GASAC</name>
<dbReference type="Proteomes" id="UP000007635">
    <property type="component" value="Chromosome XIX"/>
</dbReference>
<evidence type="ECO:0000313" key="2">
    <source>
        <dbReference type="Proteomes" id="UP000007635"/>
    </source>
</evidence>
<dbReference type="Ensembl" id="ENSGACT00000070942.1">
    <property type="protein sequence ID" value="ENSGACP00000032924.1"/>
    <property type="gene ID" value="ENSGACG00000029350.1"/>
</dbReference>
<sequence length="90" mass="9802">LKSFIAAVPPGELTSRWIDACEPKSILFSVKTQPPLLYSMFPPKRGIKTPVGVRNNVAEQDTQPLNASLVALTATRGAGLKMQSWRQHGS</sequence>
<dbReference type="AlphaFoldDB" id="A0AAQ4P262"/>
<reference evidence="1 2" key="1">
    <citation type="journal article" date="2021" name="G3 (Bethesda)">
        <title>Improved contiguity of the threespine stickleback genome using long-read sequencing.</title>
        <authorList>
            <person name="Nath S."/>
            <person name="Shaw D.E."/>
            <person name="White M.A."/>
        </authorList>
    </citation>
    <scope>NUCLEOTIDE SEQUENCE [LARGE SCALE GENOMIC DNA]</scope>
    <source>
        <strain evidence="1 2">Lake Benthic</strain>
    </source>
</reference>
<organism evidence="1 2">
    <name type="scientific">Gasterosteus aculeatus aculeatus</name>
    <name type="common">three-spined stickleback</name>
    <dbReference type="NCBI Taxonomy" id="481459"/>
    <lineage>
        <taxon>Eukaryota</taxon>
        <taxon>Metazoa</taxon>
        <taxon>Chordata</taxon>
        <taxon>Craniata</taxon>
        <taxon>Vertebrata</taxon>
        <taxon>Euteleostomi</taxon>
        <taxon>Actinopterygii</taxon>
        <taxon>Neopterygii</taxon>
        <taxon>Teleostei</taxon>
        <taxon>Neoteleostei</taxon>
        <taxon>Acanthomorphata</taxon>
        <taxon>Eupercaria</taxon>
        <taxon>Perciformes</taxon>
        <taxon>Cottioidei</taxon>
        <taxon>Gasterosteales</taxon>
        <taxon>Gasterosteidae</taxon>
        <taxon>Gasterosteus</taxon>
    </lineage>
</organism>
<keyword evidence="2" id="KW-1185">Reference proteome</keyword>